<accession>A0ACB8JI69</accession>
<gene>
    <name evidence="1" type="ORF">KPL71_021490</name>
</gene>
<reference evidence="2" key="1">
    <citation type="journal article" date="2023" name="Hortic. Res.">
        <title>A chromosome-level phased genome enabling allele-level studies in sweet orange: a case study on citrus Huanglongbing tolerance.</title>
        <authorList>
            <person name="Wu B."/>
            <person name="Yu Q."/>
            <person name="Deng Z."/>
            <person name="Duan Y."/>
            <person name="Luo F."/>
            <person name="Gmitter F. Jr."/>
        </authorList>
    </citation>
    <scope>NUCLEOTIDE SEQUENCE [LARGE SCALE GENOMIC DNA]</scope>
    <source>
        <strain evidence="2">cv. Valencia</strain>
    </source>
</reference>
<protein>
    <submittedName>
        <fullName evidence="1">TPR REGION domain-containing protein</fullName>
    </submittedName>
</protein>
<evidence type="ECO:0000313" key="1">
    <source>
        <dbReference type="EMBL" id="KAH9716531.1"/>
    </source>
</evidence>
<dbReference type="Proteomes" id="UP000829398">
    <property type="component" value="Chromosome 7"/>
</dbReference>
<evidence type="ECO:0000313" key="2">
    <source>
        <dbReference type="Proteomes" id="UP000829398"/>
    </source>
</evidence>
<organism evidence="1 2">
    <name type="scientific">Citrus sinensis</name>
    <name type="common">Sweet orange</name>
    <name type="synonym">Citrus aurantium var. sinensis</name>
    <dbReference type="NCBI Taxonomy" id="2711"/>
    <lineage>
        <taxon>Eukaryota</taxon>
        <taxon>Viridiplantae</taxon>
        <taxon>Streptophyta</taxon>
        <taxon>Embryophyta</taxon>
        <taxon>Tracheophyta</taxon>
        <taxon>Spermatophyta</taxon>
        <taxon>Magnoliopsida</taxon>
        <taxon>eudicotyledons</taxon>
        <taxon>Gunneridae</taxon>
        <taxon>Pentapetalae</taxon>
        <taxon>rosids</taxon>
        <taxon>malvids</taxon>
        <taxon>Sapindales</taxon>
        <taxon>Rutaceae</taxon>
        <taxon>Aurantioideae</taxon>
        <taxon>Citrus</taxon>
    </lineage>
</organism>
<comment type="caution">
    <text evidence="1">The sequence shown here is derived from an EMBL/GenBank/DDBJ whole genome shotgun (WGS) entry which is preliminary data.</text>
</comment>
<keyword evidence="2" id="KW-1185">Reference proteome</keyword>
<name>A0ACB8JI69_CITSI</name>
<proteinExistence type="predicted"/>
<dbReference type="EMBL" id="CM039176">
    <property type="protein sequence ID" value="KAH9716531.1"/>
    <property type="molecule type" value="Genomic_DNA"/>
</dbReference>
<sequence>MASLRSKTDNEWLVAIFWVIWSARNQFLFKGKKVNPQVLVAKPEVVINAYKRTQAPTFAPVGNQQRLVQRTWSPPTRGYFKLNVDASINSKKQISGLGIVIRDEAGNVSAAAIKLSKFNGDVAFVEAEAMEWGIQIAEKAGARCLNVESDSQEVTNKEEKKGVMSQPKRKSLSKQSGSLPTQAPILGSGYNSKSNNSSSDIDFEERLAAVRRSALEQKKAEEIKEFGPIDYDAPIETEKKTIGLGTKIGVGVAVVIFGLVFALGDFLPSGSHLKFIQEVLQGAAVTLAELGDYTRAVSLLQDLAKEKPSDPDVFRLLGEVKYELKDYEGSAAAYRVSTMVSKDINFEVLRGLTNALLAAKKPDEAVQFLLASRERLSTGKSDDLSVKDGRSGDKKETEPQKVDPIQVELLLGKAYSDGGRVSDAVAVYDRLISSYPNDFRGYLAKGIILKENGKVGDAERMFIQARFFAPEKVKALVDQYSKSTLVVRKTFWRYTTIIPLKLQINSSSSGGHRLIHEVKSLIPLVGIAVVNLKSSHFEPRYLAASLRDLFEKSTADELKAFHMLSRYAKLSLEEQCLRMISNGLQNKTRYECCKIYPKKWSKKRKGADNHRICWGIWHSSDRSLFENKKEDPKIMVAKQRL</sequence>